<evidence type="ECO:0000256" key="1">
    <source>
        <dbReference type="SAM" id="MobiDB-lite"/>
    </source>
</evidence>
<feature type="region of interest" description="Disordered" evidence="1">
    <location>
        <begin position="340"/>
        <end position="371"/>
    </location>
</feature>
<feature type="compositionally biased region" description="Low complexity" evidence="1">
    <location>
        <begin position="170"/>
        <end position="189"/>
    </location>
</feature>
<dbReference type="Proteomes" id="UP001390339">
    <property type="component" value="Unassembled WGS sequence"/>
</dbReference>
<sequence length="371" mass="40988">MDVFPPLHLPMWRGGHDAFVVDDEAGISLMRDQDALMPLYDVLAPRTSPYTKSKGHETLPLFSPVLLKRAHGSNSRRSKIPILGTKIPPARRNIQYHQVSTKSLNTTETAKYTQQQSRTVIKQQQQLVAGTMIPSRRSSSASFTAAKRLARNNSTKSNKGKGAASQYPQLRTPPLTRTPTPTSKKTLSSGGRYSPARPRPSKTLSAELEDDLRVLVFDVGDGAFNGEPTLIVGNPDTNCHAVFWAKPDRTEFVFHHGRMKERADPTSTLETTNYDKECGCMVRGENETSTFHIPPRLDEYRLELILGIGRGGIKMEPKLAAMVVMKLFLGMEVPEVLRMESTSSAASSSSTFSSPRFSSSPSSYSEKSESQ</sequence>
<name>A0ABR2HPF8_9PEZI</name>
<gene>
    <name evidence="2" type="ORF">PGQ11_013459</name>
</gene>
<evidence type="ECO:0000313" key="3">
    <source>
        <dbReference type="Proteomes" id="UP001390339"/>
    </source>
</evidence>
<dbReference type="EMBL" id="JAPCWZ010000009">
    <property type="protein sequence ID" value="KAK8850980.1"/>
    <property type="molecule type" value="Genomic_DNA"/>
</dbReference>
<evidence type="ECO:0000313" key="2">
    <source>
        <dbReference type="EMBL" id="KAK8850980.1"/>
    </source>
</evidence>
<reference evidence="2 3" key="1">
    <citation type="journal article" date="2024" name="IMA Fungus">
        <title>Apiospora arundinis, a panoply of carbohydrate-active enzymes and secondary metabolites.</title>
        <authorList>
            <person name="Sorensen T."/>
            <person name="Petersen C."/>
            <person name="Muurmann A.T."/>
            <person name="Christiansen J.V."/>
            <person name="Brundto M.L."/>
            <person name="Overgaard C.K."/>
            <person name="Boysen A.T."/>
            <person name="Wollenberg R.D."/>
            <person name="Larsen T.O."/>
            <person name="Sorensen J.L."/>
            <person name="Nielsen K.L."/>
            <person name="Sondergaard T.E."/>
        </authorList>
    </citation>
    <scope>NUCLEOTIDE SEQUENCE [LARGE SCALE GENOMIC DNA]</scope>
    <source>
        <strain evidence="2 3">AAU 773</strain>
    </source>
</reference>
<feature type="compositionally biased region" description="Low complexity" evidence="1">
    <location>
        <begin position="341"/>
        <end position="365"/>
    </location>
</feature>
<proteinExistence type="predicted"/>
<feature type="compositionally biased region" description="Low complexity" evidence="1">
    <location>
        <begin position="135"/>
        <end position="147"/>
    </location>
</feature>
<accession>A0ABR2HPF8</accession>
<comment type="caution">
    <text evidence="2">The sequence shown here is derived from an EMBL/GenBank/DDBJ whole genome shotgun (WGS) entry which is preliminary data.</text>
</comment>
<organism evidence="2 3">
    <name type="scientific">Apiospora arundinis</name>
    <dbReference type="NCBI Taxonomy" id="335852"/>
    <lineage>
        <taxon>Eukaryota</taxon>
        <taxon>Fungi</taxon>
        <taxon>Dikarya</taxon>
        <taxon>Ascomycota</taxon>
        <taxon>Pezizomycotina</taxon>
        <taxon>Sordariomycetes</taxon>
        <taxon>Xylariomycetidae</taxon>
        <taxon>Amphisphaeriales</taxon>
        <taxon>Apiosporaceae</taxon>
        <taxon>Apiospora</taxon>
    </lineage>
</organism>
<feature type="region of interest" description="Disordered" evidence="1">
    <location>
        <begin position="131"/>
        <end position="205"/>
    </location>
</feature>
<protein>
    <submittedName>
        <fullName evidence="2">Uncharacterized protein</fullName>
    </submittedName>
</protein>
<keyword evidence="3" id="KW-1185">Reference proteome</keyword>